<proteinExistence type="predicted"/>
<organism evidence="1 2">
    <name type="scientific">Armillaria solidipes</name>
    <dbReference type="NCBI Taxonomy" id="1076256"/>
    <lineage>
        <taxon>Eukaryota</taxon>
        <taxon>Fungi</taxon>
        <taxon>Dikarya</taxon>
        <taxon>Basidiomycota</taxon>
        <taxon>Agaricomycotina</taxon>
        <taxon>Agaricomycetes</taxon>
        <taxon>Agaricomycetidae</taxon>
        <taxon>Agaricales</taxon>
        <taxon>Marasmiineae</taxon>
        <taxon>Physalacriaceae</taxon>
        <taxon>Armillaria</taxon>
    </lineage>
</organism>
<keyword evidence="2" id="KW-1185">Reference proteome</keyword>
<dbReference type="Proteomes" id="UP000218334">
    <property type="component" value="Unassembled WGS sequence"/>
</dbReference>
<gene>
    <name evidence="1" type="ORF">ARMSODRAFT_367679</name>
</gene>
<dbReference type="EMBL" id="KZ293442">
    <property type="protein sequence ID" value="PBK66053.1"/>
    <property type="molecule type" value="Genomic_DNA"/>
</dbReference>
<reference evidence="2" key="1">
    <citation type="journal article" date="2017" name="Nat. Ecol. Evol.">
        <title>Genome expansion and lineage-specific genetic innovations in the forest pathogenic fungi Armillaria.</title>
        <authorList>
            <person name="Sipos G."/>
            <person name="Prasanna A.N."/>
            <person name="Walter M.C."/>
            <person name="O'Connor E."/>
            <person name="Balint B."/>
            <person name="Krizsan K."/>
            <person name="Kiss B."/>
            <person name="Hess J."/>
            <person name="Varga T."/>
            <person name="Slot J."/>
            <person name="Riley R."/>
            <person name="Boka B."/>
            <person name="Rigling D."/>
            <person name="Barry K."/>
            <person name="Lee J."/>
            <person name="Mihaltcheva S."/>
            <person name="LaButti K."/>
            <person name="Lipzen A."/>
            <person name="Waldron R."/>
            <person name="Moloney N.M."/>
            <person name="Sperisen C."/>
            <person name="Kredics L."/>
            <person name="Vagvoelgyi C."/>
            <person name="Patrignani A."/>
            <person name="Fitzpatrick D."/>
            <person name="Nagy I."/>
            <person name="Doyle S."/>
            <person name="Anderson J.B."/>
            <person name="Grigoriev I.V."/>
            <person name="Gueldener U."/>
            <person name="Muensterkoetter M."/>
            <person name="Nagy L.G."/>
        </authorList>
    </citation>
    <scope>NUCLEOTIDE SEQUENCE [LARGE SCALE GENOMIC DNA]</scope>
    <source>
        <strain evidence="2">28-4</strain>
    </source>
</reference>
<protein>
    <submittedName>
        <fullName evidence="1">Uncharacterized protein</fullName>
    </submittedName>
</protein>
<evidence type="ECO:0000313" key="1">
    <source>
        <dbReference type="EMBL" id="PBK66053.1"/>
    </source>
</evidence>
<accession>A0A2H3BQB4</accession>
<name>A0A2H3BQB4_9AGAR</name>
<sequence length="111" mass="12250">MGPSPAAPAAALSLDGVLQRRACSVLSFRWLCSINPGLYRAVLEIVYCNVAPPRACVWFRFPPCQLLCTPYFHTVSPYIRHPPSPVVLSLTNILRRVSTLQDALNNVITTV</sequence>
<dbReference type="AlphaFoldDB" id="A0A2H3BQB4"/>
<evidence type="ECO:0000313" key="2">
    <source>
        <dbReference type="Proteomes" id="UP000218334"/>
    </source>
</evidence>